<dbReference type="PANTHER" id="PTHR36435:SF6">
    <property type="entry name" value="ABORTIVE INFECTION PROTEIN"/>
    <property type="match status" value="1"/>
</dbReference>
<keyword evidence="1" id="KW-1133">Transmembrane helix</keyword>
<dbReference type="STRING" id="483913.AN935_03135"/>
<dbReference type="Pfam" id="PF02517">
    <property type="entry name" value="Rce1-like"/>
    <property type="match status" value="1"/>
</dbReference>
<dbReference type="AlphaFoldDB" id="A0A0D1JE27"/>
<dbReference type="GO" id="GO:0006508">
    <property type="term" value="P:proteolysis"/>
    <property type="evidence" value="ECO:0007669"/>
    <property type="project" value="UniProtKB-KW"/>
</dbReference>
<keyword evidence="3" id="KW-0645">Protease</keyword>
<dbReference type="GO" id="GO:0080120">
    <property type="term" value="P:CAAX-box protein maturation"/>
    <property type="evidence" value="ECO:0007669"/>
    <property type="project" value="UniProtKB-ARBA"/>
</dbReference>
<dbReference type="InterPro" id="IPR003675">
    <property type="entry name" value="Rce1/LyrA-like_dom"/>
</dbReference>
<feature type="transmembrane region" description="Helical" evidence="1">
    <location>
        <begin position="124"/>
        <end position="147"/>
    </location>
</feature>
<feature type="domain" description="CAAX prenyl protease 2/Lysostaphin resistance protein A-like" evidence="2">
    <location>
        <begin position="128"/>
        <end position="215"/>
    </location>
</feature>
<accession>A0A0D1JE27</accession>
<keyword evidence="3" id="KW-0378">Hydrolase</keyword>
<keyword evidence="1" id="KW-0812">Transmembrane</keyword>
<evidence type="ECO:0000313" key="3">
    <source>
        <dbReference type="EMBL" id="KIU10639.1"/>
    </source>
</evidence>
<dbReference type="MEROPS" id="G05.007"/>
<protein>
    <submittedName>
        <fullName evidence="3">Membrane protease</fullName>
    </submittedName>
</protein>
<comment type="caution">
    <text evidence="3">The sequence shown here is derived from an EMBL/GenBank/DDBJ whole genome shotgun (WGS) entry which is preliminary data.</text>
</comment>
<evidence type="ECO:0000259" key="2">
    <source>
        <dbReference type="Pfam" id="PF02517"/>
    </source>
</evidence>
<gene>
    <name evidence="3" type="ORF">SC09_Contig25orf00442</name>
</gene>
<dbReference type="PANTHER" id="PTHR36435">
    <property type="entry name" value="SLR1288 PROTEIN"/>
    <property type="match status" value="1"/>
</dbReference>
<evidence type="ECO:0000313" key="4">
    <source>
        <dbReference type="Proteomes" id="UP000032247"/>
    </source>
</evidence>
<keyword evidence="1" id="KW-0472">Membrane</keyword>
<feature type="transmembrane region" description="Helical" evidence="1">
    <location>
        <begin position="182"/>
        <end position="197"/>
    </location>
</feature>
<feature type="transmembrane region" description="Helical" evidence="1">
    <location>
        <begin position="7"/>
        <end position="27"/>
    </location>
</feature>
<dbReference type="EMBL" id="JXBC01000004">
    <property type="protein sequence ID" value="KIU10639.1"/>
    <property type="molecule type" value="Genomic_DNA"/>
</dbReference>
<evidence type="ECO:0000256" key="1">
    <source>
        <dbReference type="SAM" id="Phobius"/>
    </source>
</evidence>
<sequence length="244" mass="27620">MRKQYWFIILTYIIMQFSALIAIPLLFKFGYAGGQPTDENMLHAQGLWSVISFIACLVVVLLILRTVPKETLRNGQKDSIGLSILWAIAGFFIALFSQGIAGSIEYYVFGIGRESENTQAILDVIQAVPLMIIVSSIVGPILEEIIFRKIIFGALYEKTNFFFAGLISSVIFGIVHADLKHLLLYTTMGFTFAFLYARTKRIWVPIFAHLMMNTFVVIMQLEPVRNYLEQQSTQMQLIIGGLFL</sequence>
<dbReference type="InterPro" id="IPR052710">
    <property type="entry name" value="CAAX_protease"/>
</dbReference>
<reference evidence="3 4" key="1">
    <citation type="submission" date="2014-12" db="EMBL/GenBank/DDBJ databases">
        <title>Comparative genome analysis of Bacillus coagulans HM-08, Clostridium butyricum HM-68, Bacillus subtilis HM-66 and Bacillus licheniformis BL-09.</title>
        <authorList>
            <person name="Zhang H."/>
        </authorList>
    </citation>
    <scope>NUCLEOTIDE SEQUENCE [LARGE SCALE GENOMIC DNA]</scope>
    <source>
        <strain evidence="3 4">HM-66</strain>
    </source>
</reference>
<feature type="transmembrane region" description="Helical" evidence="1">
    <location>
        <begin position="159"/>
        <end position="176"/>
    </location>
</feature>
<dbReference type="GO" id="GO:0004175">
    <property type="term" value="F:endopeptidase activity"/>
    <property type="evidence" value="ECO:0007669"/>
    <property type="project" value="UniProtKB-ARBA"/>
</dbReference>
<feature type="transmembrane region" description="Helical" evidence="1">
    <location>
        <begin position="79"/>
        <end position="104"/>
    </location>
</feature>
<proteinExistence type="predicted"/>
<feature type="transmembrane region" description="Helical" evidence="1">
    <location>
        <begin position="202"/>
        <end position="221"/>
    </location>
</feature>
<dbReference type="PATRIC" id="fig|1423.173.peg.2751"/>
<name>A0A0D1JE27_BACIU</name>
<feature type="transmembrane region" description="Helical" evidence="1">
    <location>
        <begin position="47"/>
        <end position="67"/>
    </location>
</feature>
<organism evidence="3 4">
    <name type="scientific">Bacillus subtilis</name>
    <dbReference type="NCBI Taxonomy" id="1423"/>
    <lineage>
        <taxon>Bacteria</taxon>
        <taxon>Bacillati</taxon>
        <taxon>Bacillota</taxon>
        <taxon>Bacilli</taxon>
        <taxon>Bacillales</taxon>
        <taxon>Bacillaceae</taxon>
        <taxon>Bacillus</taxon>
    </lineage>
</organism>
<dbReference type="Proteomes" id="UP000032247">
    <property type="component" value="Unassembled WGS sequence"/>
</dbReference>